<name>A0A1J4KVB4_9EUKA</name>
<accession>A0A1J4KVB4</accession>
<gene>
    <name evidence="2" type="ORF">TRFO_14302</name>
</gene>
<dbReference type="Proteomes" id="UP000179807">
    <property type="component" value="Unassembled WGS sequence"/>
</dbReference>
<evidence type="ECO:0000256" key="1">
    <source>
        <dbReference type="SAM" id="MobiDB-lite"/>
    </source>
</evidence>
<reference evidence="2" key="1">
    <citation type="submission" date="2016-10" db="EMBL/GenBank/DDBJ databases">
        <authorList>
            <person name="Benchimol M."/>
            <person name="Almeida L.G."/>
            <person name="Vasconcelos A.T."/>
            <person name="Perreira-Neves A."/>
            <person name="Rosa I.A."/>
            <person name="Tasca T."/>
            <person name="Bogo M.R."/>
            <person name="de Souza W."/>
        </authorList>
    </citation>
    <scope>NUCLEOTIDE SEQUENCE [LARGE SCALE GENOMIC DNA]</scope>
    <source>
        <strain evidence="2">K</strain>
    </source>
</reference>
<sequence>MLTDRELQALFNDSSDGESPKKKEKKPAPKGKSKKSRPPQRKTKINFDPNIFLDGVNEETDDAIESLGIKSRTDDLGISPTKNHVDSICPEFSSLISRVNFYLNSQLRYLMDDFTNELILLVDTTPIENQMIEDFLSDVLEAIQSSIIFADGSSVISATNSFTPNFFDMYAEYFQQSFIDAELFTKNTFETSQIKSLRKDLSGLYNNFKRNITSFPENLQTEIMNLSLAHSNYQSVLYSCDTQEKSQKKREIFLQCKKIEQDITSEVLSRKLQYIKDEKSRFDQFREIDELNLAISADHVNDMIYTTKKSLEKTRQKPKDFCAERIKTLKKMRKELKIMRDKFNVQQQNAFTIGASELTMLDQNYTLHHSSNQFSNNSTDNTFNFTQFTRSNPNMLSPNQTYSTHDSSKLAENINQNKKRSNNYKKIQQSFQSMLEDQKKELMNTTAFLESVQDGNRTNMMKRLRKSMYNV</sequence>
<dbReference type="EMBL" id="MLAK01000250">
    <property type="protein sequence ID" value="OHT15257.1"/>
    <property type="molecule type" value="Genomic_DNA"/>
</dbReference>
<evidence type="ECO:0000313" key="2">
    <source>
        <dbReference type="EMBL" id="OHT15257.1"/>
    </source>
</evidence>
<protein>
    <submittedName>
        <fullName evidence="2">Uncharacterized protein</fullName>
    </submittedName>
</protein>
<proteinExistence type="predicted"/>
<feature type="compositionally biased region" description="Basic residues" evidence="1">
    <location>
        <begin position="22"/>
        <end position="44"/>
    </location>
</feature>
<dbReference type="RefSeq" id="XP_068368393.1">
    <property type="nucleotide sequence ID" value="XM_068497735.1"/>
</dbReference>
<dbReference type="GeneID" id="94832439"/>
<organism evidence="2 3">
    <name type="scientific">Tritrichomonas foetus</name>
    <dbReference type="NCBI Taxonomy" id="1144522"/>
    <lineage>
        <taxon>Eukaryota</taxon>
        <taxon>Metamonada</taxon>
        <taxon>Parabasalia</taxon>
        <taxon>Tritrichomonadida</taxon>
        <taxon>Tritrichomonadidae</taxon>
        <taxon>Tritrichomonas</taxon>
    </lineage>
</organism>
<dbReference type="AlphaFoldDB" id="A0A1J4KVB4"/>
<dbReference type="VEuPathDB" id="TrichDB:TRFO_14302"/>
<feature type="region of interest" description="Disordered" evidence="1">
    <location>
        <begin position="1"/>
        <end position="48"/>
    </location>
</feature>
<keyword evidence="3" id="KW-1185">Reference proteome</keyword>
<comment type="caution">
    <text evidence="2">The sequence shown here is derived from an EMBL/GenBank/DDBJ whole genome shotgun (WGS) entry which is preliminary data.</text>
</comment>
<evidence type="ECO:0000313" key="3">
    <source>
        <dbReference type="Proteomes" id="UP000179807"/>
    </source>
</evidence>